<evidence type="ECO:0000313" key="4">
    <source>
        <dbReference type="Proteomes" id="UP000509579"/>
    </source>
</evidence>
<evidence type="ECO:0000256" key="1">
    <source>
        <dbReference type="SAM" id="MobiDB-lite"/>
    </source>
</evidence>
<feature type="region of interest" description="Disordered" evidence="1">
    <location>
        <begin position="777"/>
        <end position="798"/>
    </location>
</feature>
<gene>
    <name evidence="3" type="ORF">HUK68_06100</name>
</gene>
<evidence type="ECO:0000313" key="3">
    <source>
        <dbReference type="EMBL" id="QKV52516.1"/>
    </source>
</evidence>
<evidence type="ECO:0000256" key="2">
    <source>
        <dbReference type="SAM" id="SignalP"/>
    </source>
</evidence>
<dbReference type="EMBL" id="CP054840">
    <property type="protein sequence ID" value="QKV52516.1"/>
    <property type="molecule type" value="Genomic_DNA"/>
</dbReference>
<feature type="region of interest" description="Disordered" evidence="1">
    <location>
        <begin position="828"/>
        <end position="850"/>
    </location>
</feature>
<sequence>MALSRFLSLMALWLLALIAPLAQAQAVAGAGAAPPRTATEADWPRTLRSGTTALTVYPLQVEHWDGWRLLGRVAVRAEVGDKSPRSYYGVADVQARTLVDKGRRTVTLDQLKLDGIDFPAAAPAEKARLSRLLTSQVGARARVVPLDRLEASLAVTQETGLAAHTRLRNDPPQILFSETPAILVPLDGEPVLRPLRGTQLERVVNTRVLLLRDSGQRFYLRLFDGWMGAATLAGPWGVVPETPELALALKNATADRLVDPLSGRTQPGQQVPSLARTVPQIFVATRPTELVVLEGAPRYVAVPGTRLQYAENTTGNLFRHEGDNTVYVLLSGRWYRAASLSGPWSYVAANALPPDFAQIPDDSPKENVLAAVAGTAQAREAAIAAGVPQTASVSASGAHMTAPRFDGDPVLRPIPPTSLQYVSNSATPIVFAGSAGYLAVENGVWFQASSPRGPWRAARSVPAEIYAIPPDSPLYYVTFARIYDVDGDIVHVGYTPGYQGTYIDPVTGTVVYGTGYVYDPWVGTVWVGQPVTYGFGASVAYTPWTGWAVSFGFGWAWGAAMSAAGWGWGPYPWWGPWGWGWAWGPDTYPWYPAWGSAVGPAGGAAAWGPGGWAGYSGNIYRNWSNVATVSRVGGGYDAWTGNAWAQRVGTAYNSRTGVAAAGQRGVVQNAYTGNFVAGERGVATGPGGSAIGGNRVVAGNPYTGNQVNANRGAAYNASTGQVTRFGGIRGDQGAVGHIGDDVYAGRNGDVYRHTDAGWEQHTSGGGWQPVLGSAQGQATRNATGGLGGAQRTAPAQGQFQNLDRERGARFNGATRSQGLMQSHANLQQQFGGRGFGGGFGGRMGGGRLRR</sequence>
<dbReference type="RefSeq" id="WP_175503396.1">
    <property type="nucleotide sequence ID" value="NZ_CP054840.1"/>
</dbReference>
<reference evidence="3 4" key="1">
    <citation type="submission" date="2020-06" db="EMBL/GenBank/DDBJ databases">
        <title>Acidovorax antarctica sp. nov., isolated from Corinth ice sheet soil, Antarctic Fields Peninsula.</title>
        <authorList>
            <person name="Xu Q."/>
            <person name="Peng F."/>
        </authorList>
    </citation>
    <scope>NUCLEOTIDE SEQUENCE [LARGE SCALE GENOMIC DNA]</scope>
    <source>
        <strain evidence="3 4">16-35-5</strain>
    </source>
</reference>
<proteinExistence type="predicted"/>
<keyword evidence="4" id="KW-1185">Reference proteome</keyword>
<feature type="compositionally biased region" description="Gly residues" evidence="1">
    <location>
        <begin position="831"/>
        <end position="850"/>
    </location>
</feature>
<protein>
    <submittedName>
        <fullName evidence="3">Autotransporter</fullName>
    </submittedName>
</protein>
<feature type="signal peptide" evidence="2">
    <location>
        <begin position="1"/>
        <end position="24"/>
    </location>
</feature>
<dbReference type="KEGG" id="aant:HUK68_06100"/>
<feature type="chain" id="PRO_5026775323" evidence="2">
    <location>
        <begin position="25"/>
        <end position="850"/>
    </location>
</feature>
<accession>A0A6N1X3N9</accession>
<keyword evidence="2" id="KW-0732">Signal</keyword>
<dbReference type="AlphaFoldDB" id="A0A6N1X3N9"/>
<name>A0A6N1X3N9_9BURK</name>
<dbReference type="Proteomes" id="UP000509579">
    <property type="component" value="Chromosome"/>
</dbReference>
<organism evidence="3 4">
    <name type="scientific">Comamonas antarctica</name>
    <dbReference type="NCBI Taxonomy" id="2743470"/>
    <lineage>
        <taxon>Bacteria</taxon>
        <taxon>Pseudomonadati</taxon>
        <taxon>Pseudomonadota</taxon>
        <taxon>Betaproteobacteria</taxon>
        <taxon>Burkholderiales</taxon>
        <taxon>Comamonadaceae</taxon>
        <taxon>Comamonas</taxon>
    </lineage>
</organism>